<protein>
    <submittedName>
        <fullName evidence="1">Uncharacterized protein</fullName>
    </submittedName>
</protein>
<accession>A0ACB8TC82</accession>
<proteinExistence type="predicted"/>
<sequence length="409" mass="45194">MSMLALPAELVLLISQETQAQDRLALRATNRKLCVLVTPHAFRTVYTTSTGKSSAGFYSLLRCDDVRKHVREIVYRDSFAGDVGSGREDCRKDGLTDGPRDEVSDSSREDDGRGCLDEVEEGVIANLSAAFSLLHTLPALHTLTFAFHPIYKTHNTPISSFNRKRYPHVDIQLAIFAALESTSVARLRSLTLDHSTPFSHEISTHPTFLKYFRKLTHLHIATSSDLHFIFAGPLADFWARSLPPLLRAPASTLTSLTLHSEHDVGAIPGLTLGHLRYPHLTHLSLQHIVFDAGISTEAFILAHARTLTSLTLSRCKIAIPHPAPPTARRWADVCPRLAAKLVRLVHLAVDFEVGLDPDTFEHKRFPYALVQPGWGYSSVGIEEWVTEDDAALEVFQGAVAARMASVAES</sequence>
<name>A0ACB8TC82_9AGAM</name>
<dbReference type="Proteomes" id="UP000814140">
    <property type="component" value="Unassembled WGS sequence"/>
</dbReference>
<comment type="caution">
    <text evidence="1">The sequence shown here is derived from an EMBL/GenBank/DDBJ whole genome shotgun (WGS) entry which is preliminary data.</text>
</comment>
<evidence type="ECO:0000313" key="1">
    <source>
        <dbReference type="EMBL" id="KAI0065676.1"/>
    </source>
</evidence>
<evidence type="ECO:0000313" key="2">
    <source>
        <dbReference type="Proteomes" id="UP000814140"/>
    </source>
</evidence>
<organism evidence="1 2">
    <name type="scientific">Artomyces pyxidatus</name>
    <dbReference type="NCBI Taxonomy" id="48021"/>
    <lineage>
        <taxon>Eukaryota</taxon>
        <taxon>Fungi</taxon>
        <taxon>Dikarya</taxon>
        <taxon>Basidiomycota</taxon>
        <taxon>Agaricomycotina</taxon>
        <taxon>Agaricomycetes</taxon>
        <taxon>Russulales</taxon>
        <taxon>Auriscalpiaceae</taxon>
        <taxon>Artomyces</taxon>
    </lineage>
</organism>
<reference evidence="1" key="2">
    <citation type="journal article" date="2022" name="New Phytol.">
        <title>Evolutionary transition to the ectomycorrhizal habit in the genomes of a hyperdiverse lineage of mushroom-forming fungi.</title>
        <authorList>
            <person name="Looney B."/>
            <person name="Miyauchi S."/>
            <person name="Morin E."/>
            <person name="Drula E."/>
            <person name="Courty P.E."/>
            <person name="Kohler A."/>
            <person name="Kuo A."/>
            <person name="LaButti K."/>
            <person name="Pangilinan J."/>
            <person name="Lipzen A."/>
            <person name="Riley R."/>
            <person name="Andreopoulos W."/>
            <person name="He G."/>
            <person name="Johnson J."/>
            <person name="Nolan M."/>
            <person name="Tritt A."/>
            <person name="Barry K.W."/>
            <person name="Grigoriev I.V."/>
            <person name="Nagy L.G."/>
            <person name="Hibbett D."/>
            <person name="Henrissat B."/>
            <person name="Matheny P.B."/>
            <person name="Labbe J."/>
            <person name="Martin F.M."/>
        </authorList>
    </citation>
    <scope>NUCLEOTIDE SEQUENCE</scope>
    <source>
        <strain evidence="1">HHB10654</strain>
    </source>
</reference>
<gene>
    <name evidence="1" type="ORF">BV25DRAFT_1913132</name>
</gene>
<reference evidence="1" key="1">
    <citation type="submission" date="2021-03" db="EMBL/GenBank/DDBJ databases">
        <authorList>
            <consortium name="DOE Joint Genome Institute"/>
            <person name="Ahrendt S."/>
            <person name="Looney B.P."/>
            <person name="Miyauchi S."/>
            <person name="Morin E."/>
            <person name="Drula E."/>
            <person name="Courty P.E."/>
            <person name="Chicoki N."/>
            <person name="Fauchery L."/>
            <person name="Kohler A."/>
            <person name="Kuo A."/>
            <person name="Labutti K."/>
            <person name="Pangilinan J."/>
            <person name="Lipzen A."/>
            <person name="Riley R."/>
            <person name="Andreopoulos W."/>
            <person name="He G."/>
            <person name="Johnson J."/>
            <person name="Barry K.W."/>
            <person name="Grigoriev I.V."/>
            <person name="Nagy L."/>
            <person name="Hibbett D."/>
            <person name="Henrissat B."/>
            <person name="Matheny P.B."/>
            <person name="Labbe J."/>
            <person name="Martin F."/>
        </authorList>
    </citation>
    <scope>NUCLEOTIDE SEQUENCE</scope>
    <source>
        <strain evidence="1">HHB10654</strain>
    </source>
</reference>
<dbReference type="EMBL" id="MU277194">
    <property type="protein sequence ID" value="KAI0065676.1"/>
    <property type="molecule type" value="Genomic_DNA"/>
</dbReference>
<keyword evidence="2" id="KW-1185">Reference proteome</keyword>